<protein>
    <submittedName>
        <fullName evidence="7">ATP-dependent DNA helicase UvrD/PcrA</fullName>
    </submittedName>
</protein>
<gene>
    <name evidence="7" type="ORF">APY04_3509</name>
</gene>
<accession>A0A120CT84</accession>
<dbReference type="PANTHER" id="PTHR11070">
    <property type="entry name" value="UVRD / RECB / PCRA DNA HELICASE FAMILY MEMBER"/>
    <property type="match status" value="1"/>
</dbReference>
<evidence type="ECO:0000256" key="2">
    <source>
        <dbReference type="ARBA" id="ARBA00022801"/>
    </source>
</evidence>
<dbReference type="Gene3D" id="1.10.10.160">
    <property type="match status" value="1"/>
</dbReference>
<dbReference type="Proteomes" id="UP000059074">
    <property type="component" value="Unassembled WGS sequence"/>
</dbReference>
<keyword evidence="8" id="KW-1185">Reference proteome</keyword>
<dbReference type="InterPro" id="IPR000212">
    <property type="entry name" value="DNA_helicase_UvrD/REP"/>
</dbReference>
<dbReference type="EMBL" id="LMTR01000094">
    <property type="protein sequence ID" value="KWT64245.1"/>
    <property type="molecule type" value="Genomic_DNA"/>
</dbReference>
<dbReference type="GO" id="GO:0000724">
    <property type="term" value="P:double-strand break repair via homologous recombination"/>
    <property type="evidence" value="ECO:0007669"/>
    <property type="project" value="TreeGrafter"/>
</dbReference>
<keyword evidence="1 5" id="KW-0547">Nucleotide-binding</keyword>
<dbReference type="GO" id="GO:0043138">
    <property type="term" value="F:3'-5' DNA helicase activity"/>
    <property type="evidence" value="ECO:0007669"/>
    <property type="project" value="TreeGrafter"/>
</dbReference>
<feature type="domain" description="UvrD-like helicase ATP-binding" evidence="6">
    <location>
        <begin position="2"/>
        <end position="276"/>
    </location>
</feature>
<dbReference type="InterPro" id="IPR027417">
    <property type="entry name" value="P-loop_NTPase"/>
</dbReference>
<dbReference type="OrthoDB" id="9810135at2"/>
<dbReference type="SUPFAM" id="SSF52540">
    <property type="entry name" value="P-loop containing nucleoside triphosphate hydrolases"/>
    <property type="match status" value="1"/>
</dbReference>
<dbReference type="GO" id="GO:0003677">
    <property type="term" value="F:DNA binding"/>
    <property type="evidence" value="ECO:0007669"/>
    <property type="project" value="InterPro"/>
</dbReference>
<reference evidence="7 8" key="1">
    <citation type="submission" date="2015-10" db="EMBL/GenBank/DDBJ databases">
        <title>Transcriptomic analysis of a linuron degrading triple-species bacterial consortium.</title>
        <authorList>
            <person name="Albers P."/>
        </authorList>
    </citation>
    <scope>NUCLEOTIDE SEQUENCE [LARGE SCALE GENOMIC DNA]</scope>
    <source>
        <strain evidence="7 8">WDL6</strain>
    </source>
</reference>
<dbReference type="PATRIC" id="fig|121290.4.peg.1872"/>
<dbReference type="Gene3D" id="3.40.50.300">
    <property type="entry name" value="P-loop containing nucleotide triphosphate hydrolases"/>
    <property type="match status" value="1"/>
</dbReference>
<keyword evidence="4 5" id="KW-0067">ATP-binding</keyword>
<dbReference type="RefSeq" id="WP_068465272.1">
    <property type="nucleotide sequence ID" value="NZ_LMTR01000094.1"/>
</dbReference>
<evidence type="ECO:0000313" key="7">
    <source>
        <dbReference type="EMBL" id="KWT64245.1"/>
    </source>
</evidence>
<organism evidence="7 8">
    <name type="scientific">Hyphomicrobium sulfonivorans</name>
    <dbReference type="NCBI Taxonomy" id="121290"/>
    <lineage>
        <taxon>Bacteria</taxon>
        <taxon>Pseudomonadati</taxon>
        <taxon>Pseudomonadota</taxon>
        <taxon>Alphaproteobacteria</taxon>
        <taxon>Hyphomicrobiales</taxon>
        <taxon>Hyphomicrobiaceae</taxon>
        <taxon>Hyphomicrobium</taxon>
    </lineage>
</organism>
<sequence>MIVLSQEQQDVVDAAISPLCVIACAGSGKTTTAVRRLIKVREALNTSRGRVALLSYSNVAVDTFRDNYDELMQPLGLSRCRSLVEIDTLDAFFSRNLLAPHGHRVMKSKRAAFLLHGGEGYLAGQTCGYGKDTRPITKAKVRYRNGKAEFYRSENGNNFDLPPATVGAIEKLGRSGGYTHDLGRYWCHRLLVEYPELLRAFARRYPQIIIDEAQDIGSAHQMVLDLLIAAGSVVSLIGDPDQSIYAFADADGQYLRDYASRSGVATLAITQNRRSIPKIVNAASKLAGRSDAAIRSPLKDTHGVFLTSYKKGEEQKLIDAFKLEVASEELAPENSAVLTRARELADTLGGKKEALGQGLTQRLAHASLLRDRDHDYEGAFREVVAVFSSLIEDGPDDLVTQLTAPSRQSVSLDLKRQLWSFTRNPDDGLPSATLPGSSEWHPKMFARVKEALKEIAQRDKLNSTSNLGNRLAKTKLTAEPLLPKADLAKDTSSELEIRVDTVHKAKGESLDAVLYWQVGLPTVP</sequence>
<dbReference type="AlphaFoldDB" id="A0A120CT84"/>
<evidence type="ECO:0000259" key="6">
    <source>
        <dbReference type="PROSITE" id="PS51198"/>
    </source>
</evidence>
<dbReference type="PROSITE" id="PS51198">
    <property type="entry name" value="UVRD_HELICASE_ATP_BIND"/>
    <property type="match status" value="1"/>
</dbReference>
<dbReference type="InterPro" id="IPR013986">
    <property type="entry name" value="DExx_box_DNA_helicase_dom_sf"/>
</dbReference>
<evidence type="ECO:0000256" key="3">
    <source>
        <dbReference type="ARBA" id="ARBA00022806"/>
    </source>
</evidence>
<name>A0A120CT84_HYPSL</name>
<proteinExistence type="predicted"/>
<feature type="binding site" evidence="5">
    <location>
        <begin position="23"/>
        <end position="30"/>
    </location>
    <ligand>
        <name>ATP</name>
        <dbReference type="ChEBI" id="CHEBI:30616"/>
    </ligand>
</feature>
<evidence type="ECO:0000256" key="5">
    <source>
        <dbReference type="PROSITE-ProRule" id="PRU00560"/>
    </source>
</evidence>
<dbReference type="STRING" id="121290.APY04_3509"/>
<evidence type="ECO:0000256" key="4">
    <source>
        <dbReference type="ARBA" id="ARBA00022840"/>
    </source>
</evidence>
<dbReference type="Pfam" id="PF00580">
    <property type="entry name" value="UvrD-helicase"/>
    <property type="match status" value="2"/>
</dbReference>
<dbReference type="PANTHER" id="PTHR11070:SF30">
    <property type="entry name" value="F-BOX DNA HELICASE 1"/>
    <property type="match status" value="1"/>
</dbReference>
<evidence type="ECO:0000313" key="8">
    <source>
        <dbReference type="Proteomes" id="UP000059074"/>
    </source>
</evidence>
<dbReference type="GO" id="GO:0016787">
    <property type="term" value="F:hydrolase activity"/>
    <property type="evidence" value="ECO:0007669"/>
    <property type="project" value="UniProtKB-UniRule"/>
</dbReference>
<keyword evidence="2 5" id="KW-0378">Hydrolase</keyword>
<evidence type="ECO:0000256" key="1">
    <source>
        <dbReference type="ARBA" id="ARBA00022741"/>
    </source>
</evidence>
<comment type="caution">
    <text evidence="7">The sequence shown here is derived from an EMBL/GenBank/DDBJ whole genome shotgun (WGS) entry which is preliminary data.</text>
</comment>
<keyword evidence="3 5" id="KW-0347">Helicase</keyword>
<dbReference type="GO" id="GO:0031297">
    <property type="term" value="P:replication fork processing"/>
    <property type="evidence" value="ECO:0007669"/>
    <property type="project" value="TreeGrafter"/>
</dbReference>
<dbReference type="GO" id="GO:0005524">
    <property type="term" value="F:ATP binding"/>
    <property type="evidence" value="ECO:0007669"/>
    <property type="project" value="UniProtKB-UniRule"/>
</dbReference>
<dbReference type="InterPro" id="IPR014016">
    <property type="entry name" value="UvrD-like_ATP-bd"/>
</dbReference>